<dbReference type="Proteomes" id="UP000623129">
    <property type="component" value="Unassembled WGS sequence"/>
</dbReference>
<name>A0A833QPR1_9POAL</name>
<organism evidence="2 3">
    <name type="scientific">Carex littledalei</name>
    <dbReference type="NCBI Taxonomy" id="544730"/>
    <lineage>
        <taxon>Eukaryota</taxon>
        <taxon>Viridiplantae</taxon>
        <taxon>Streptophyta</taxon>
        <taxon>Embryophyta</taxon>
        <taxon>Tracheophyta</taxon>
        <taxon>Spermatophyta</taxon>
        <taxon>Magnoliopsida</taxon>
        <taxon>Liliopsida</taxon>
        <taxon>Poales</taxon>
        <taxon>Cyperaceae</taxon>
        <taxon>Cyperoideae</taxon>
        <taxon>Cariceae</taxon>
        <taxon>Carex</taxon>
        <taxon>Carex subgen. Euthyceras</taxon>
    </lineage>
</organism>
<evidence type="ECO:0000256" key="1">
    <source>
        <dbReference type="SAM" id="MobiDB-lite"/>
    </source>
</evidence>
<comment type="caution">
    <text evidence="2">The sequence shown here is derived from an EMBL/GenBank/DDBJ whole genome shotgun (WGS) entry which is preliminary data.</text>
</comment>
<accession>A0A833QPR1</accession>
<reference evidence="2" key="1">
    <citation type="submission" date="2020-01" db="EMBL/GenBank/DDBJ databases">
        <title>Genome sequence of Kobresia littledalei, the first chromosome-level genome in the family Cyperaceae.</title>
        <authorList>
            <person name="Qu G."/>
        </authorList>
    </citation>
    <scope>NUCLEOTIDE SEQUENCE</scope>
    <source>
        <strain evidence="2">C.B.Clarke</strain>
        <tissue evidence="2">Leaf</tissue>
    </source>
</reference>
<evidence type="ECO:0000313" key="2">
    <source>
        <dbReference type="EMBL" id="KAF3326979.1"/>
    </source>
</evidence>
<keyword evidence="3" id="KW-1185">Reference proteome</keyword>
<evidence type="ECO:0000313" key="3">
    <source>
        <dbReference type="Proteomes" id="UP000623129"/>
    </source>
</evidence>
<sequence>MLAQLLKDYLKFQSTKRQAHTDSTNAISGSKKSVPVMPKEKNTLAELKNKTYSFGRDKVAKAFHLMMQKGLNLPVCKHPEQASRVNEPDFCPYHCILGHTIDDCWVFKDLLENKRQEGTLPLTVVAHLEGIRAPIPHKEKGKQKMKSIPKNEVPSQFEVGDMVSMLSQSQSSKDGKLELNGKDPTSLSKP</sequence>
<proteinExistence type="predicted"/>
<gene>
    <name evidence="2" type="ORF">FCM35_KLT08609</name>
</gene>
<protein>
    <submittedName>
        <fullName evidence="2">Uncharacterized protein</fullName>
    </submittedName>
</protein>
<dbReference type="OrthoDB" id="675927at2759"/>
<dbReference type="EMBL" id="SWLB01000018">
    <property type="protein sequence ID" value="KAF3326979.1"/>
    <property type="molecule type" value="Genomic_DNA"/>
</dbReference>
<dbReference type="AlphaFoldDB" id="A0A833QPR1"/>
<feature type="region of interest" description="Disordered" evidence="1">
    <location>
        <begin position="159"/>
        <end position="190"/>
    </location>
</feature>